<dbReference type="EMBL" id="KV425647">
    <property type="protein sequence ID" value="KZT19211.1"/>
    <property type="molecule type" value="Genomic_DNA"/>
</dbReference>
<reference evidence="2 3" key="1">
    <citation type="journal article" date="2016" name="Mol. Biol. Evol.">
        <title>Comparative Genomics of Early-Diverging Mushroom-Forming Fungi Provides Insights into the Origins of Lignocellulose Decay Capabilities.</title>
        <authorList>
            <person name="Nagy L.G."/>
            <person name="Riley R."/>
            <person name="Tritt A."/>
            <person name="Adam C."/>
            <person name="Daum C."/>
            <person name="Floudas D."/>
            <person name="Sun H."/>
            <person name="Yadav J.S."/>
            <person name="Pangilinan J."/>
            <person name="Larsson K.H."/>
            <person name="Matsuura K."/>
            <person name="Barry K."/>
            <person name="Labutti K."/>
            <person name="Kuo R."/>
            <person name="Ohm R.A."/>
            <person name="Bhattacharya S.S."/>
            <person name="Shirouzu T."/>
            <person name="Yoshinaga Y."/>
            <person name="Martin F.M."/>
            <person name="Grigoriev I.V."/>
            <person name="Hibbett D.S."/>
        </authorList>
    </citation>
    <scope>NUCLEOTIDE SEQUENCE [LARGE SCALE GENOMIC DNA]</scope>
    <source>
        <strain evidence="2 3">HHB14362 ss-1</strain>
    </source>
</reference>
<dbReference type="AlphaFoldDB" id="A0A165N5Q2"/>
<dbReference type="STRING" id="1314782.A0A165N5Q2"/>
<evidence type="ECO:0000313" key="2">
    <source>
        <dbReference type="EMBL" id="KZT19211.1"/>
    </source>
</evidence>
<sequence length="292" mass="32644">MHSEGPGGKFYYMLTEDAASQTCIEQDTGLLLVFEGFGIAGEHAITDIVYLYTWAYVVNVQHLTVDNCSAHTDPVVRSWQRLFQFMPAVRTLQLWGQHSSMFATGLCIPPELDGAWQPLFPALQNINFLAVWFLPSTDVDGPDDKNSLIERLVKPYESCDNSQENITLTIRESCNIADYEVELLRYAFTSEGVEWDGKQEWRDPDPEREDSVPEDDGDWDDENDGEGDEIASNAAEGTEDVGNDAGLMADDTEDLIEDVGGTVDDDDEVVLWDDAGAGYLGDTEEDDWDSDW</sequence>
<protein>
    <submittedName>
        <fullName evidence="2">Uncharacterized protein</fullName>
    </submittedName>
</protein>
<name>A0A165N5Q2_9AGAM</name>
<evidence type="ECO:0000313" key="3">
    <source>
        <dbReference type="Proteomes" id="UP000076761"/>
    </source>
</evidence>
<keyword evidence="3" id="KW-1185">Reference proteome</keyword>
<feature type="compositionally biased region" description="Basic and acidic residues" evidence="1">
    <location>
        <begin position="196"/>
        <end position="211"/>
    </location>
</feature>
<gene>
    <name evidence="2" type="ORF">NEOLEDRAFT_1183586</name>
</gene>
<accession>A0A165N5Q2</accession>
<proteinExistence type="predicted"/>
<dbReference type="Proteomes" id="UP000076761">
    <property type="component" value="Unassembled WGS sequence"/>
</dbReference>
<evidence type="ECO:0000256" key="1">
    <source>
        <dbReference type="SAM" id="MobiDB-lite"/>
    </source>
</evidence>
<feature type="compositionally biased region" description="Acidic residues" evidence="1">
    <location>
        <begin position="212"/>
        <end position="229"/>
    </location>
</feature>
<feature type="region of interest" description="Disordered" evidence="1">
    <location>
        <begin position="196"/>
        <end position="254"/>
    </location>
</feature>
<dbReference type="OrthoDB" id="3326413at2759"/>
<dbReference type="InParanoid" id="A0A165N5Q2"/>
<organism evidence="2 3">
    <name type="scientific">Neolentinus lepideus HHB14362 ss-1</name>
    <dbReference type="NCBI Taxonomy" id="1314782"/>
    <lineage>
        <taxon>Eukaryota</taxon>
        <taxon>Fungi</taxon>
        <taxon>Dikarya</taxon>
        <taxon>Basidiomycota</taxon>
        <taxon>Agaricomycotina</taxon>
        <taxon>Agaricomycetes</taxon>
        <taxon>Gloeophyllales</taxon>
        <taxon>Gloeophyllaceae</taxon>
        <taxon>Neolentinus</taxon>
    </lineage>
</organism>